<gene>
    <name evidence="1" type="ORF">PV399_43185</name>
</gene>
<dbReference type="EMBL" id="JARAWC010000059">
    <property type="protein sequence ID" value="MDX2966468.1"/>
    <property type="molecule type" value="Genomic_DNA"/>
</dbReference>
<protein>
    <submittedName>
        <fullName evidence="1">Uncharacterized protein</fullName>
    </submittedName>
</protein>
<accession>A0AAP6EKX9</accession>
<reference evidence="1" key="1">
    <citation type="journal article" date="2023" name="Microb. Genom.">
        <title>Mesoterricola silvestris gen. nov., sp. nov., Mesoterricola sediminis sp. nov., Geothrix oryzae sp. nov., Geothrix edaphica sp. nov., Geothrix rubra sp. nov., and Geothrix limicola sp. nov., six novel members of Acidobacteriota isolated from soils.</title>
        <authorList>
            <person name="Weisberg A.J."/>
            <person name="Pearce E."/>
            <person name="Kramer C.G."/>
            <person name="Chang J.H."/>
            <person name="Clarke C.R."/>
        </authorList>
    </citation>
    <scope>NUCLEOTIDE SEQUENCE</scope>
    <source>
        <strain evidence="1">NRRL_B-16521</strain>
    </source>
</reference>
<dbReference type="AlphaFoldDB" id="A0AAP6EKX9"/>
<comment type="caution">
    <text evidence="1">The sequence shown here is derived from an EMBL/GenBank/DDBJ whole genome shotgun (WGS) entry which is preliminary data.</text>
</comment>
<dbReference type="Proteomes" id="UP001282288">
    <property type="component" value="Unassembled WGS sequence"/>
</dbReference>
<sequence>MTSWSSTTLVAVADDYDREMGDSNAPLDSRFGRYLAQRLTDLWDEDRTDPAAFLVWAWHVATPPIMSPGYVRIRPDLGAVRLTQSQEDGRLLVEIETPVQHGQLAQSVRPPYSAMRDWETDRYAYSSDGSHLPLQAPHDESKPALLLAATLRLPADDWTLHQPAGKWPVEELLIDDAKNAVAVAVAGINDIAGHRVAKLIGSEGGRW</sequence>
<evidence type="ECO:0000313" key="2">
    <source>
        <dbReference type="Proteomes" id="UP001282288"/>
    </source>
</evidence>
<proteinExistence type="predicted"/>
<dbReference type="RefSeq" id="WP_010361100.1">
    <property type="nucleotide sequence ID" value="NZ_JAGJBY010000003.1"/>
</dbReference>
<name>A0AAP6EKX9_9ACTN</name>
<organism evidence="1 2">
    <name type="scientific">Streptomyces acidiscabies</name>
    <dbReference type="NCBI Taxonomy" id="42234"/>
    <lineage>
        <taxon>Bacteria</taxon>
        <taxon>Bacillati</taxon>
        <taxon>Actinomycetota</taxon>
        <taxon>Actinomycetes</taxon>
        <taxon>Kitasatosporales</taxon>
        <taxon>Streptomycetaceae</taxon>
        <taxon>Streptomyces</taxon>
    </lineage>
</organism>
<evidence type="ECO:0000313" key="1">
    <source>
        <dbReference type="EMBL" id="MDX2966468.1"/>
    </source>
</evidence>
<dbReference type="GeneID" id="69813923"/>